<dbReference type="AlphaFoldDB" id="A0A0F9SXW5"/>
<dbReference type="EMBL" id="LAZR01001629">
    <property type="protein sequence ID" value="KKN41716.1"/>
    <property type="molecule type" value="Genomic_DNA"/>
</dbReference>
<name>A0A0F9SXW5_9ZZZZ</name>
<organism evidence="1">
    <name type="scientific">marine sediment metagenome</name>
    <dbReference type="NCBI Taxonomy" id="412755"/>
    <lineage>
        <taxon>unclassified sequences</taxon>
        <taxon>metagenomes</taxon>
        <taxon>ecological metagenomes</taxon>
    </lineage>
</organism>
<protein>
    <submittedName>
        <fullName evidence="1">Uncharacterized protein</fullName>
    </submittedName>
</protein>
<proteinExistence type="predicted"/>
<sequence>MSEKITYGKLFSFSIKNFKMKLARSVKRVIGNIKKSIKNFFTFLRKKLSQAEIYLLCKVDSAGEWAFEKLEEKSV</sequence>
<gene>
    <name evidence="1" type="ORF">LCGC14_0720340</name>
</gene>
<accession>A0A0F9SXW5</accession>
<reference evidence="1" key="1">
    <citation type="journal article" date="2015" name="Nature">
        <title>Complex archaea that bridge the gap between prokaryotes and eukaryotes.</title>
        <authorList>
            <person name="Spang A."/>
            <person name="Saw J.H."/>
            <person name="Jorgensen S.L."/>
            <person name="Zaremba-Niedzwiedzka K."/>
            <person name="Martijn J."/>
            <person name="Lind A.E."/>
            <person name="van Eijk R."/>
            <person name="Schleper C."/>
            <person name="Guy L."/>
            <person name="Ettema T.J."/>
        </authorList>
    </citation>
    <scope>NUCLEOTIDE SEQUENCE</scope>
</reference>
<comment type="caution">
    <text evidence="1">The sequence shown here is derived from an EMBL/GenBank/DDBJ whole genome shotgun (WGS) entry which is preliminary data.</text>
</comment>
<evidence type="ECO:0000313" key="1">
    <source>
        <dbReference type="EMBL" id="KKN41716.1"/>
    </source>
</evidence>